<evidence type="ECO:0000313" key="4">
    <source>
        <dbReference type="Proteomes" id="UP001500979"/>
    </source>
</evidence>
<protein>
    <submittedName>
        <fullName evidence="3">Short chain dehydrogenase</fullName>
    </submittedName>
</protein>
<name>A0ABN3VHR9_9PSEU</name>
<dbReference type="EMBL" id="BAAAUX010000019">
    <property type="protein sequence ID" value="GAA2805148.1"/>
    <property type="molecule type" value="Genomic_DNA"/>
</dbReference>
<organism evidence="3 4">
    <name type="scientific">Saccharopolyspora taberi</name>
    <dbReference type="NCBI Taxonomy" id="60895"/>
    <lineage>
        <taxon>Bacteria</taxon>
        <taxon>Bacillati</taxon>
        <taxon>Actinomycetota</taxon>
        <taxon>Actinomycetes</taxon>
        <taxon>Pseudonocardiales</taxon>
        <taxon>Pseudonocardiaceae</taxon>
        <taxon>Saccharopolyspora</taxon>
    </lineage>
</organism>
<sequence length="217" mass="23023">MRRDKHFCRAERRHSVMDMKILLIGAAGRLGTAVGKALTDRGHQVLGVTRSSGELRYDIADPAQVTALYDAAGDVDAVASAAGDVPYKPVVDMAPENYESAFRGKVLSQIELVRQGVSRIAERGSFTVITGVLGRDPIPTSSAASMANGAVEAFVRAAAIEIAPQRINAVSPTVFTESLAKYGDFFPGIQPVDVAQVAQAYVRSIEGGQTGRIYSLG</sequence>
<keyword evidence="4" id="KW-1185">Reference proteome</keyword>
<evidence type="ECO:0000256" key="1">
    <source>
        <dbReference type="ARBA" id="ARBA00006484"/>
    </source>
</evidence>
<accession>A0ABN3VHR9</accession>
<evidence type="ECO:0000256" key="2">
    <source>
        <dbReference type="ARBA" id="ARBA00023002"/>
    </source>
</evidence>
<dbReference type="InterPro" id="IPR002347">
    <property type="entry name" value="SDR_fam"/>
</dbReference>
<dbReference type="PANTHER" id="PTHR43477:SF1">
    <property type="entry name" value="DIHYDROANTICAPSIN 7-DEHYDROGENASE"/>
    <property type="match status" value="1"/>
</dbReference>
<dbReference type="CDD" id="cd11731">
    <property type="entry name" value="Lin1944_like_SDR_c"/>
    <property type="match status" value="1"/>
</dbReference>
<dbReference type="Proteomes" id="UP001500979">
    <property type="component" value="Unassembled WGS sequence"/>
</dbReference>
<dbReference type="SUPFAM" id="SSF51735">
    <property type="entry name" value="NAD(P)-binding Rossmann-fold domains"/>
    <property type="match status" value="1"/>
</dbReference>
<dbReference type="PANTHER" id="PTHR43477">
    <property type="entry name" value="DIHYDROANTICAPSIN 7-DEHYDROGENASE"/>
    <property type="match status" value="1"/>
</dbReference>
<keyword evidence="2" id="KW-0560">Oxidoreductase</keyword>
<dbReference type="NCBIfam" id="NF005754">
    <property type="entry name" value="PRK07578.1"/>
    <property type="match status" value="1"/>
</dbReference>
<dbReference type="RefSeq" id="WP_344682865.1">
    <property type="nucleotide sequence ID" value="NZ_BAAAUX010000019.1"/>
</dbReference>
<dbReference type="PRINTS" id="PR00081">
    <property type="entry name" value="GDHRDH"/>
</dbReference>
<dbReference type="InterPro" id="IPR036291">
    <property type="entry name" value="NAD(P)-bd_dom_sf"/>
</dbReference>
<dbReference type="InterPro" id="IPR051122">
    <property type="entry name" value="SDR_DHRS6-like"/>
</dbReference>
<dbReference type="Pfam" id="PF13561">
    <property type="entry name" value="adh_short_C2"/>
    <property type="match status" value="1"/>
</dbReference>
<reference evidence="3 4" key="1">
    <citation type="journal article" date="2019" name="Int. J. Syst. Evol. Microbiol.">
        <title>The Global Catalogue of Microorganisms (GCM) 10K type strain sequencing project: providing services to taxonomists for standard genome sequencing and annotation.</title>
        <authorList>
            <consortium name="The Broad Institute Genomics Platform"/>
            <consortium name="The Broad Institute Genome Sequencing Center for Infectious Disease"/>
            <person name="Wu L."/>
            <person name="Ma J."/>
        </authorList>
    </citation>
    <scope>NUCLEOTIDE SEQUENCE [LARGE SCALE GENOMIC DNA]</scope>
    <source>
        <strain evidence="3 4">JCM 9383</strain>
    </source>
</reference>
<dbReference type="Gene3D" id="3.40.50.720">
    <property type="entry name" value="NAD(P)-binding Rossmann-like Domain"/>
    <property type="match status" value="1"/>
</dbReference>
<comment type="caution">
    <text evidence="3">The sequence shown here is derived from an EMBL/GenBank/DDBJ whole genome shotgun (WGS) entry which is preliminary data.</text>
</comment>
<gene>
    <name evidence="3" type="ORF">GCM10010470_45460</name>
</gene>
<proteinExistence type="inferred from homology"/>
<comment type="similarity">
    <text evidence="1">Belongs to the short-chain dehydrogenases/reductases (SDR) family.</text>
</comment>
<evidence type="ECO:0000313" key="3">
    <source>
        <dbReference type="EMBL" id="GAA2805148.1"/>
    </source>
</evidence>